<evidence type="ECO:0000313" key="2">
    <source>
        <dbReference type="EMBL" id="WML89526.1"/>
    </source>
</evidence>
<keyword evidence="3" id="KW-1185">Reference proteome</keyword>
<feature type="region of interest" description="Disordered" evidence="1">
    <location>
        <begin position="96"/>
        <end position="119"/>
    </location>
</feature>
<reference evidence="2 3" key="1">
    <citation type="submission" date="2023-08" db="EMBL/GenBank/DDBJ databases">
        <title>New molecular markers tilS and rpoB for phylogenetic and monitoring studies of the genus Thiothrix biodiversity.</title>
        <authorList>
            <person name="Ravin N.V."/>
            <person name="Smolyakov D."/>
            <person name="Markov N.D."/>
            <person name="Beletsky A.V."/>
            <person name="Mardanov A.V."/>
            <person name="Rudenko T.S."/>
            <person name="Grabovich M.Y."/>
        </authorList>
    </citation>
    <scope>NUCLEOTIDE SEQUENCE [LARGE SCALE GENOMIC DNA]</scope>
    <source>
        <strain evidence="2 3">MK1</strain>
    </source>
</reference>
<evidence type="ECO:0008006" key="4">
    <source>
        <dbReference type="Google" id="ProtNLM"/>
    </source>
</evidence>
<accession>A0ABY9MMP7</accession>
<name>A0ABY9MMP7_9GAMM</name>
<gene>
    <name evidence="2" type="ORF">RCF98_11145</name>
</gene>
<proteinExistence type="predicted"/>
<dbReference type="EMBL" id="CP133218">
    <property type="protein sequence ID" value="WML89526.1"/>
    <property type="molecule type" value="Genomic_DNA"/>
</dbReference>
<sequence length="413" mass="44921">MLMGLNPNKSVVGLCGSLVYLTLGAQIAVAAPPEINIENLLKQAETACLQGDTPRLTSLSQRIRALAEQPALQAQQVFLNQLLGLFQAGVCQPGRNPTLSNRRNPSAGHEVAIPDSLPTTTKTSHLQVSAGYVDNVNQGSRHERITVTNPFNGLVVEGQLDKRNQPLSSPFARVEGTYRIAREGGGQVLTLSAARQEYTDEPDFSTTTLAVSGQKVLERGKETGAYLNIVRGDAGGMEQRLGGFYYQPLSASEQHKTGVNVGMEYVNYPEQKLYKSLVANVVLEHRKALNRGGELGVSGGLAVDHALEDRPGSDRHEVRVSGQWIGKPILTDLQPSVGVHMAYKLDTKPFDTKLYGDGTRTQVNKSIELGLSKKMGNNKLQMNYQYGRSQDKEILLYDQPASSAVGISFETNF</sequence>
<dbReference type="Proteomes" id="UP001236657">
    <property type="component" value="Chromosome"/>
</dbReference>
<dbReference type="RefSeq" id="WP_308893789.1">
    <property type="nucleotide sequence ID" value="NZ_CP133218.1"/>
</dbReference>
<evidence type="ECO:0000256" key="1">
    <source>
        <dbReference type="SAM" id="MobiDB-lite"/>
    </source>
</evidence>
<evidence type="ECO:0000313" key="3">
    <source>
        <dbReference type="Proteomes" id="UP001236657"/>
    </source>
</evidence>
<organism evidence="2 3">
    <name type="scientific">Thiothrix lacustris</name>
    <dbReference type="NCBI Taxonomy" id="525917"/>
    <lineage>
        <taxon>Bacteria</taxon>
        <taxon>Pseudomonadati</taxon>
        <taxon>Pseudomonadota</taxon>
        <taxon>Gammaproteobacteria</taxon>
        <taxon>Thiotrichales</taxon>
        <taxon>Thiotrichaceae</taxon>
        <taxon>Thiothrix</taxon>
    </lineage>
</organism>
<protein>
    <recommendedName>
        <fullName evidence="4">Autotransporter domain-containing protein</fullName>
    </recommendedName>
</protein>